<dbReference type="OrthoDB" id="6048664at2759"/>
<evidence type="ECO:0000313" key="2">
    <source>
        <dbReference type="EMBL" id="ESO00281.1"/>
    </source>
</evidence>
<reference evidence="3" key="3">
    <citation type="submission" date="2015-06" db="UniProtKB">
        <authorList>
            <consortium name="EnsemblMetazoa"/>
        </authorList>
    </citation>
    <scope>IDENTIFICATION</scope>
</reference>
<accession>T1FA73</accession>
<evidence type="ECO:0000256" key="1">
    <source>
        <dbReference type="SAM" id="Coils"/>
    </source>
</evidence>
<dbReference type="EMBL" id="AMQM01005557">
    <property type="status" value="NOT_ANNOTATED_CDS"/>
    <property type="molecule type" value="Genomic_DNA"/>
</dbReference>
<evidence type="ECO:0000313" key="4">
    <source>
        <dbReference type="Proteomes" id="UP000015101"/>
    </source>
</evidence>
<dbReference type="RefSeq" id="XP_009021715.1">
    <property type="nucleotide sequence ID" value="XM_009023467.1"/>
</dbReference>
<gene>
    <name evidence="3" type="primary">20205722</name>
    <name evidence="2" type="ORF">HELRODRAFT_176145</name>
</gene>
<dbReference type="Proteomes" id="UP000015101">
    <property type="component" value="Unassembled WGS sequence"/>
</dbReference>
<dbReference type="PANTHER" id="PTHR37445:SF3">
    <property type="entry name" value="ZINC FINGER PHD-TYPE DOMAIN-CONTAINING PROTEIN"/>
    <property type="match status" value="1"/>
</dbReference>
<name>T1FA73_HELRO</name>
<reference evidence="4" key="1">
    <citation type="submission" date="2012-12" db="EMBL/GenBank/DDBJ databases">
        <authorList>
            <person name="Hellsten U."/>
            <person name="Grimwood J."/>
            <person name="Chapman J.A."/>
            <person name="Shapiro H."/>
            <person name="Aerts A."/>
            <person name="Otillar R.P."/>
            <person name="Terry A.Y."/>
            <person name="Boore J.L."/>
            <person name="Simakov O."/>
            <person name="Marletaz F."/>
            <person name="Cho S.-J."/>
            <person name="Edsinger-Gonzales E."/>
            <person name="Havlak P."/>
            <person name="Kuo D.-H."/>
            <person name="Larsson T."/>
            <person name="Lv J."/>
            <person name="Arendt D."/>
            <person name="Savage R."/>
            <person name="Osoegawa K."/>
            <person name="de Jong P."/>
            <person name="Lindberg D.R."/>
            <person name="Seaver E.C."/>
            <person name="Weisblat D.A."/>
            <person name="Putnam N.H."/>
            <person name="Grigoriev I.V."/>
            <person name="Rokhsar D.S."/>
        </authorList>
    </citation>
    <scope>NUCLEOTIDE SEQUENCE</scope>
</reference>
<dbReference type="CTD" id="20205722"/>
<sequence length="202" mass="22876">MYEVTRTCINIRYYCDTCAKSSMKQAMKRIEKMEGNNEEIIKKIEKIEENNDEIIKKIESLHKSTTAGIDTIKLIIAENESKQTLLDNSEKKLCTEINNLKSELNKTFASVAGSEVKKSVDSINLEIKNVSKTINSVVESKERETNMIVFRLKGGDAEKTKTEVDFNRTDNFGGKGSNINAKLKVTEVHLRIAYTNVDTIMN</sequence>
<keyword evidence="4" id="KW-1185">Reference proteome</keyword>
<dbReference type="PANTHER" id="PTHR37445">
    <property type="entry name" value="PROTEIN CBG24663"/>
    <property type="match status" value="1"/>
</dbReference>
<dbReference type="EnsemblMetazoa" id="HelroT176145">
    <property type="protein sequence ID" value="HelroP176145"/>
    <property type="gene ID" value="HelroG176145"/>
</dbReference>
<proteinExistence type="predicted"/>
<keyword evidence="1" id="KW-0175">Coiled coil</keyword>
<dbReference type="KEGG" id="hro:HELRODRAFT_176145"/>
<reference evidence="2 4" key="2">
    <citation type="journal article" date="2013" name="Nature">
        <title>Insights into bilaterian evolution from three spiralian genomes.</title>
        <authorList>
            <person name="Simakov O."/>
            <person name="Marletaz F."/>
            <person name="Cho S.J."/>
            <person name="Edsinger-Gonzales E."/>
            <person name="Havlak P."/>
            <person name="Hellsten U."/>
            <person name="Kuo D.H."/>
            <person name="Larsson T."/>
            <person name="Lv J."/>
            <person name="Arendt D."/>
            <person name="Savage R."/>
            <person name="Osoegawa K."/>
            <person name="de Jong P."/>
            <person name="Grimwood J."/>
            <person name="Chapman J.A."/>
            <person name="Shapiro H."/>
            <person name="Aerts A."/>
            <person name="Otillar R.P."/>
            <person name="Terry A.Y."/>
            <person name="Boore J.L."/>
            <person name="Grigoriev I.V."/>
            <person name="Lindberg D.R."/>
            <person name="Seaver E.C."/>
            <person name="Weisblat D.A."/>
            <person name="Putnam N.H."/>
            <person name="Rokhsar D.S."/>
        </authorList>
    </citation>
    <scope>NUCLEOTIDE SEQUENCE</scope>
</reference>
<organism evidence="3 4">
    <name type="scientific">Helobdella robusta</name>
    <name type="common">Californian leech</name>
    <dbReference type="NCBI Taxonomy" id="6412"/>
    <lineage>
        <taxon>Eukaryota</taxon>
        <taxon>Metazoa</taxon>
        <taxon>Spiralia</taxon>
        <taxon>Lophotrochozoa</taxon>
        <taxon>Annelida</taxon>
        <taxon>Clitellata</taxon>
        <taxon>Hirudinea</taxon>
        <taxon>Rhynchobdellida</taxon>
        <taxon>Glossiphoniidae</taxon>
        <taxon>Helobdella</taxon>
    </lineage>
</organism>
<protein>
    <submittedName>
        <fullName evidence="2 3">Uncharacterized protein</fullName>
    </submittedName>
</protein>
<feature type="coiled-coil region" evidence="1">
    <location>
        <begin position="23"/>
        <end position="64"/>
    </location>
</feature>
<dbReference type="EMBL" id="KB096983">
    <property type="protein sequence ID" value="ESO00281.1"/>
    <property type="molecule type" value="Genomic_DNA"/>
</dbReference>
<dbReference type="InParanoid" id="T1FA73"/>
<evidence type="ECO:0000313" key="3">
    <source>
        <dbReference type="EnsemblMetazoa" id="HelroP176145"/>
    </source>
</evidence>
<dbReference type="HOGENOM" id="CLU_1355971_0_0_1"/>
<dbReference type="AlphaFoldDB" id="T1FA73"/>
<dbReference type="GeneID" id="20205722"/>